<evidence type="ECO:0000313" key="2">
    <source>
        <dbReference type="EMBL" id="MQM17929.1"/>
    </source>
</evidence>
<dbReference type="Proteomes" id="UP000652761">
    <property type="component" value="Unassembled WGS sequence"/>
</dbReference>
<evidence type="ECO:0000256" key="1">
    <source>
        <dbReference type="SAM" id="MobiDB-lite"/>
    </source>
</evidence>
<name>A0A843XEL4_COLES</name>
<organism evidence="2 3">
    <name type="scientific">Colocasia esculenta</name>
    <name type="common">Wild taro</name>
    <name type="synonym">Arum esculentum</name>
    <dbReference type="NCBI Taxonomy" id="4460"/>
    <lineage>
        <taxon>Eukaryota</taxon>
        <taxon>Viridiplantae</taxon>
        <taxon>Streptophyta</taxon>
        <taxon>Embryophyta</taxon>
        <taxon>Tracheophyta</taxon>
        <taxon>Spermatophyta</taxon>
        <taxon>Magnoliopsida</taxon>
        <taxon>Liliopsida</taxon>
        <taxon>Araceae</taxon>
        <taxon>Aroideae</taxon>
        <taxon>Colocasieae</taxon>
        <taxon>Colocasia</taxon>
    </lineage>
</organism>
<protein>
    <submittedName>
        <fullName evidence="2">Uncharacterized protein</fullName>
    </submittedName>
</protein>
<gene>
    <name evidence="2" type="ORF">Taro_050911</name>
</gene>
<comment type="caution">
    <text evidence="2">The sequence shown here is derived from an EMBL/GenBank/DDBJ whole genome shotgun (WGS) entry which is preliminary data.</text>
</comment>
<sequence>MASPETLLGLAGHGEKAKEEENSGVTDWDTEVSFRSSSRRSLASPFLTASLFVAPELLREARRGTVVRPDYGGYCWVTLCPTSLRRDVRVRTQLEDKTSVDAPDLD</sequence>
<keyword evidence="3" id="KW-1185">Reference proteome</keyword>
<reference evidence="2" key="1">
    <citation type="submission" date="2017-07" db="EMBL/GenBank/DDBJ databases">
        <title>Taro Niue Genome Assembly and Annotation.</title>
        <authorList>
            <person name="Atibalentja N."/>
            <person name="Keating K."/>
            <person name="Fields C.J."/>
        </authorList>
    </citation>
    <scope>NUCLEOTIDE SEQUENCE</scope>
    <source>
        <strain evidence="2">Niue_2</strain>
        <tissue evidence="2">Leaf</tissue>
    </source>
</reference>
<dbReference type="EMBL" id="NMUH01007851">
    <property type="protein sequence ID" value="MQM17929.1"/>
    <property type="molecule type" value="Genomic_DNA"/>
</dbReference>
<accession>A0A843XEL4</accession>
<evidence type="ECO:0000313" key="3">
    <source>
        <dbReference type="Proteomes" id="UP000652761"/>
    </source>
</evidence>
<feature type="region of interest" description="Disordered" evidence="1">
    <location>
        <begin position="1"/>
        <end position="30"/>
    </location>
</feature>
<proteinExistence type="predicted"/>
<dbReference type="AlphaFoldDB" id="A0A843XEL4"/>